<dbReference type="STRING" id="1223545.GS4_11_00190"/>
<keyword evidence="2" id="KW-1185">Reference proteome</keyword>
<sequence>MTTSWLEFLPLSTFPGQGGKGDRPVRVVVADPRVGGYRACDVIDVMADTARQTMANTCR</sequence>
<dbReference type="EMBL" id="BANX01000011">
    <property type="protein sequence ID" value="GAC67751.1"/>
    <property type="molecule type" value="Genomic_DNA"/>
</dbReference>
<gene>
    <name evidence="1" type="ORF">GS4_11_00190</name>
</gene>
<reference evidence="1 2" key="1">
    <citation type="submission" date="2013-01" db="EMBL/GenBank/DDBJ databases">
        <title>Whole genome shotgun sequence of Gordonia soli NBRC 108243.</title>
        <authorList>
            <person name="Isaki-Nakamura S."/>
            <person name="Hosoyama A."/>
            <person name="Tsuchikane K."/>
            <person name="Ando Y."/>
            <person name="Baba S."/>
            <person name="Ohji S."/>
            <person name="Hamada M."/>
            <person name="Tamura T."/>
            <person name="Yamazoe A."/>
            <person name="Yamazaki S."/>
            <person name="Fujita N."/>
        </authorList>
    </citation>
    <scope>NUCLEOTIDE SEQUENCE [LARGE SCALE GENOMIC DNA]</scope>
    <source>
        <strain evidence="1 2">NBRC 108243</strain>
    </source>
</reference>
<dbReference type="Proteomes" id="UP000011666">
    <property type="component" value="Unassembled WGS sequence"/>
</dbReference>
<evidence type="ECO:0000313" key="1">
    <source>
        <dbReference type="EMBL" id="GAC67751.1"/>
    </source>
</evidence>
<organism evidence="1 2">
    <name type="scientific">Gordonia soli NBRC 108243</name>
    <dbReference type="NCBI Taxonomy" id="1223545"/>
    <lineage>
        <taxon>Bacteria</taxon>
        <taxon>Bacillati</taxon>
        <taxon>Actinomycetota</taxon>
        <taxon>Actinomycetes</taxon>
        <taxon>Mycobacteriales</taxon>
        <taxon>Gordoniaceae</taxon>
        <taxon>Gordonia</taxon>
    </lineage>
</organism>
<proteinExistence type="predicted"/>
<protein>
    <submittedName>
        <fullName evidence="1">Uncharacterized protein</fullName>
    </submittedName>
</protein>
<accession>M0QHG0</accession>
<evidence type="ECO:0000313" key="2">
    <source>
        <dbReference type="Proteomes" id="UP000011666"/>
    </source>
</evidence>
<dbReference type="AlphaFoldDB" id="M0QHG0"/>
<comment type="caution">
    <text evidence="1">The sequence shown here is derived from an EMBL/GenBank/DDBJ whole genome shotgun (WGS) entry which is preliminary data.</text>
</comment>
<name>M0QHG0_9ACTN</name>